<accession>A0A6G1GN17</accession>
<dbReference type="InterPro" id="IPR013094">
    <property type="entry name" value="AB_hydrolase_3"/>
</dbReference>
<dbReference type="PANTHER" id="PTHR48081">
    <property type="entry name" value="AB HYDROLASE SUPERFAMILY PROTEIN C4A8.06C"/>
    <property type="match status" value="1"/>
</dbReference>
<sequence>MASPKIKLEGRLKDANMSLATDPRMNPKMLAAMAPLGGGAHVPVSAVTANSPWDHRWGFTKKAHKMVTLTYNAFPVDLPSDAVMLASLDETTTTIKGVDDNDIKLHIFRPRNASGPLPCVIYTHGGGMTIATTYNPVHAFWIRSIASLGCVGVMVDYRNAYGAADGVHNPFPKGLNDCSSALDWVHAHRGDLGISKIVIQGESGGGNLAISTALKAKREGRLAAVDGVYGSVPFISGAYGWSRERMLAELPSLIENNGYYLDTAQMAIFVTMLDPNGEHATDPLLWPLNATEQELRGYPPTVISVNELDPLRDEGMVFYTKLAKAGVKVIGRTNLGIIHAAEMTFRKALPEVFWAAVKDIKMFADSLGKDEAAKL</sequence>
<dbReference type="OrthoDB" id="433474at2759"/>
<dbReference type="AlphaFoldDB" id="A0A6G1GN17"/>
<organism evidence="3 4">
    <name type="scientific">Aulographum hederae CBS 113979</name>
    <dbReference type="NCBI Taxonomy" id="1176131"/>
    <lineage>
        <taxon>Eukaryota</taxon>
        <taxon>Fungi</taxon>
        <taxon>Dikarya</taxon>
        <taxon>Ascomycota</taxon>
        <taxon>Pezizomycotina</taxon>
        <taxon>Dothideomycetes</taxon>
        <taxon>Pleosporomycetidae</taxon>
        <taxon>Aulographales</taxon>
        <taxon>Aulographaceae</taxon>
    </lineage>
</organism>
<feature type="domain" description="Alpha/beta hydrolase fold-3" evidence="2">
    <location>
        <begin position="120"/>
        <end position="340"/>
    </location>
</feature>
<gene>
    <name evidence="3" type="ORF">K402DRAFT_210661</name>
</gene>
<evidence type="ECO:0000313" key="3">
    <source>
        <dbReference type="EMBL" id="KAF1982210.1"/>
    </source>
</evidence>
<dbReference type="SUPFAM" id="SSF53474">
    <property type="entry name" value="alpha/beta-Hydrolases"/>
    <property type="match status" value="1"/>
</dbReference>
<dbReference type="InterPro" id="IPR029058">
    <property type="entry name" value="AB_hydrolase_fold"/>
</dbReference>
<evidence type="ECO:0000313" key="4">
    <source>
        <dbReference type="Proteomes" id="UP000800041"/>
    </source>
</evidence>
<dbReference type="PANTHER" id="PTHR48081:SF8">
    <property type="entry name" value="ALPHA_BETA HYDROLASE FOLD-3 DOMAIN-CONTAINING PROTEIN-RELATED"/>
    <property type="match status" value="1"/>
</dbReference>
<dbReference type="EMBL" id="ML977187">
    <property type="protein sequence ID" value="KAF1982210.1"/>
    <property type="molecule type" value="Genomic_DNA"/>
</dbReference>
<evidence type="ECO:0000256" key="1">
    <source>
        <dbReference type="ARBA" id="ARBA00022801"/>
    </source>
</evidence>
<keyword evidence="4" id="KW-1185">Reference proteome</keyword>
<reference evidence="3" key="1">
    <citation type="journal article" date="2020" name="Stud. Mycol.">
        <title>101 Dothideomycetes genomes: a test case for predicting lifestyles and emergence of pathogens.</title>
        <authorList>
            <person name="Haridas S."/>
            <person name="Albert R."/>
            <person name="Binder M."/>
            <person name="Bloem J."/>
            <person name="Labutti K."/>
            <person name="Salamov A."/>
            <person name="Andreopoulos B."/>
            <person name="Baker S."/>
            <person name="Barry K."/>
            <person name="Bills G."/>
            <person name="Bluhm B."/>
            <person name="Cannon C."/>
            <person name="Castanera R."/>
            <person name="Culley D."/>
            <person name="Daum C."/>
            <person name="Ezra D."/>
            <person name="Gonzalez J."/>
            <person name="Henrissat B."/>
            <person name="Kuo A."/>
            <person name="Liang C."/>
            <person name="Lipzen A."/>
            <person name="Lutzoni F."/>
            <person name="Magnuson J."/>
            <person name="Mondo S."/>
            <person name="Nolan M."/>
            <person name="Ohm R."/>
            <person name="Pangilinan J."/>
            <person name="Park H.-J."/>
            <person name="Ramirez L."/>
            <person name="Alfaro M."/>
            <person name="Sun H."/>
            <person name="Tritt A."/>
            <person name="Yoshinaga Y."/>
            <person name="Zwiers L.-H."/>
            <person name="Turgeon B."/>
            <person name="Goodwin S."/>
            <person name="Spatafora J."/>
            <person name="Crous P."/>
            <person name="Grigoriev I."/>
        </authorList>
    </citation>
    <scope>NUCLEOTIDE SEQUENCE</scope>
    <source>
        <strain evidence="3">CBS 113979</strain>
    </source>
</reference>
<name>A0A6G1GN17_9PEZI</name>
<dbReference type="Pfam" id="PF07859">
    <property type="entry name" value="Abhydrolase_3"/>
    <property type="match status" value="1"/>
</dbReference>
<dbReference type="GO" id="GO:0016787">
    <property type="term" value="F:hydrolase activity"/>
    <property type="evidence" value="ECO:0007669"/>
    <property type="project" value="UniProtKB-KW"/>
</dbReference>
<protein>
    <submittedName>
        <fullName evidence="3">Alpha/beta-hydrolase</fullName>
    </submittedName>
</protein>
<dbReference type="Proteomes" id="UP000800041">
    <property type="component" value="Unassembled WGS sequence"/>
</dbReference>
<proteinExistence type="predicted"/>
<dbReference type="InterPro" id="IPR050300">
    <property type="entry name" value="GDXG_lipolytic_enzyme"/>
</dbReference>
<dbReference type="Gene3D" id="3.40.50.1820">
    <property type="entry name" value="alpha/beta hydrolase"/>
    <property type="match status" value="1"/>
</dbReference>
<keyword evidence="1 3" id="KW-0378">Hydrolase</keyword>
<evidence type="ECO:0000259" key="2">
    <source>
        <dbReference type="Pfam" id="PF07859"/>
    </source>
</evidence>